<evidence type="ECO:0000256" key="1">
    <source>
        <dbReference type="ARBA" id="ARBA00004370"/>
    </source>
</evidence>
<dbReference type="VEuPathDB" id="FungiDB:Malapachy_2963"/>
<dbReference type="CDD" id="cd06662">
    <property type="entry name" value="SURF1"/>
    <property type="match status" value="1"/>
</dbReference>
<name>A0A0M8MNZ8_9BASI</name>
<reference evidence="6 7" key="1">
    <citation type="submission" date="2015-07" db="EMBL/GenBank/DDBJ databases">
        <title>Draft Genome Sequence of Malassezia furfur CBS1878 and Malassezia pachydermatis CBS1879.</title>
        <authorList>
            <person name="Triana S."/>
            <person name="Ohm R."/>
            <person name="Gonzalez A."/>
            <person name="DeCock H."/>
            <person name="Restrepo S."/>
            <person name="Celis A."/>
        </authorList>
    </citation>
    <scope>NUCLEOTIDE SEQUENCE [LARGE SCALE GENOMIC DNA]</scope>
    <source>
        <strain evidence="6 7">CBS 1879</strain>
    </source>
</reference>
<dbReference type="InterPro" id="IPR045214">
    <property type="entry name" value="Surf1/Surf4"/>
</dbReference>
<evidence type="ECO:0000313" key="7">
    <source>
        <dbReference type="Proteomes" id="UP000037751"/>
    </source>
</evidence>
<dbReference type="GO" id="GO:0033617">
    <property type="term" value="P:mitochondrial respiratory chain complex IV assembly"/>
    <property type="evidence" value="ECO:0007669"/>
    <property type="project" value="TreeGrafter"/>
</dbReference>
<evidence type="ECO:0000256" key="4">
    <source>
        <dbReference type="ARBA" id="ARBA00023136"/>
    </source>
</evidence>
<keyword evidence="5" id="KW-0999">Mitochondrion inner membrane</keyword>
<evidence type="ECO:0000256" key="5">
    <source>
        <dbReference type="RuleBase" id="RU363076"/>
    </source>
</evidence>
<dbReference type="InterPro" id="IPR002994">
    <property type="entry name" value="Surf1/Shy1"/>
</dbReference>
<dbReference type="GeneID" id="28729322"/>
<proteinExistence type="inferred from homology"/>
<dbReference type="STRING" id="77020.A0A0M8MNZ8"/>
<comment type="subcellular location">
    <subcellularLocation>
        <location evidence="1">Membrane</location>
    </subcellularLocation>
    <subcellularLocation>
        <location evidence="5">Mitochondrion inner membrane</location>
        <topology evidence="5">Multi-pass membrane protein</topology>
    </subcellularLocation>
</comment>
<dbReference type="OrthoDB" id="10040024at2759"/>
<comment type="function">
    <text evidence="5">Probably involved in the biogenesis of the COX complex.</text>
</comment>
<dbReference type="GO" id="GO:0005743">
    <property type="term" value="C:mitochondrial inner membrane"/>
    <property type="evidence" value="ECO:0007669"/>
    <property type="project" value="UniProtKB-SubCell"/>
</dbReference>
<protein>
    <recommendedName>
        <fullName evidence="5">SURF1-like protein</fullName>
    </recommendedName>
</protein>
<dbReference type="PANTHER" id="PTHR23427:SF2">
    <property type="entry name" value="SURFEIT LOCUS PROTEIN 1"/>
    <property type="match status" value="1"/>
</dbReference>
<keyword evidence="3 5" id="KW-1133">Transmembrane helix</keyword>
<dbReference type="EMBL" id="LGAV01000001">
    <property type="protein sequence ID" value="KOS16336.1"/>
    <property type="molecule type" value="Genomic_DNA"/>
</dbReference>
<gene>
    <name evidence="6" type="ORF">Malapachy_2963</name>
</gene>
<evidence type="ECO:0000313" key="6">
    <source>
        <dbReference type="EMBL" id="KOS16336.1"/>
    </source>
</evidence>
<keyword evidence="2 5" id="KW-0812">Transmembrane</keyword>
<evidence type="ECO:0000256" key="3">
    <source>
        <dbReference type="ARBA" id="ARBA00022989"/>
    </source>
</evidence>
<keyword evidence="5" id="KW-0496">Mitochondrion</keyword>
<comment type="caution">
    <text evidence="6">The sequence shown here is derived from an EMBL/GenBank/DDBJ whole genome shotgun (WGS) entry which is preliminary data.</text>
</comment>
<comment type="similarity">
    <text evidence="5">Belongs to the SURF1 family.</text>
</comment>
<dbReference type="Proteomes" id="UP000037751">
    <property type="component" value="Unassembled WGS sequence"/>
</dbReference>
<dbReference type="PROSITE" id="PS50895">
    <property type="entry name" value="SURF1"/>
    <property type="match status" value="1"/>
</dbReference>
<keyword evidence="4 5" id="KW-0472">Membrane</keyword>
<dbReference type="RefSeq" id="XP_017993968.1">
    <property type="nucleotide sequence ID" value="XM_018137446.1"/>
</dbReference>
<organism evidence="6 7">
    <name type="scientific">Malassezia pachydermatis</name>
    <dbReference type="NCBI Taxonomy" id="77020"/>
    <lineage>
        <taxon>Eukaryota</taxon>
        <taxon>Fungi</taxon>
        <taxon>Dikarya</taxon>
        <taxon>Basidiomycota</taxon>
        <taxon>Ustilaginomycotina</taxon>
        <taxon>Malasseziomycetes</taxon>
        <taxon>Malasseziales</taxon>
        <taxon>Malasseziaceae</taxon>
        <taxon>Malassezia</taxon>
    </lineage>
</organism>
<dbReference type="Pfam" id="PF02104">
    <property type="entry name" value="SURF1"/>
    <property type="match status" value="1"/>
</dbReference>
<keyword evidence="7" id="KW-1185">Reference proteome</keyword>
<evidence type="ECO:0000256" key="2">
    <source>
        <dbReference type="ARBA" id="ARBA00022692"/>
    </source>
</evidence>
<accession>A0A0M8MNZ8</accession>
<feature type="transmembrane region" description="Helical" evidence="5">
    <location>
        <begin position="54"/>
        <end position="73"/>
    </location>
</feature>
<feature type="transmembrane region" description="Helical" evidence="5">
    <location>
        <begin position="316"/>
        <end position="335"/>
    </location>
</feature>
<dbReference type="PANTHER" id="PTHR23427">
    <property type="entry name" value="SURFEIT LOCUS PROTEIN"/>
    <property type="match status" value="1"/>
</dbReference>
<sequence>MPFHRYNVPLLQPARPYSNKPTMPVPVVESEGNEPLVYNRPQRPREKPWYTSPVIYVLGIVPLFTLWLGFWQVRRLKWKVSLINELDEKLRRAPLKLPKNVNMAVLRDFEFRLFELEGEYDTSRVLFVGPRTREGQKGYNVVMPFKRRSGGADILVSRGFVAADQVEGEGMNKRLKYPLDETGRTVRIVALMPRIYPPSRFALTNEPQNNLWMQLDPTHMAHWLNEQAGMATAADAPETPQESRTVAFLRRVTSTRERVPTSPEDAFSRSQNEPTLPIYMEEVFDGSFAEAGVLMRRGQPVGRPPRIELRNQHAEYAATWFTFSALSTIMFVYMVRKGRGTA</sequence>
<dbReference type="AlphaFoldDB" id="A0A0M8MNZ8"/>